<keyword evidence="6" id="KW-0408">Iron</keyword>
<keyword evidence="10" id="KW-0998">Cell outer membrane</keyword>
<evidence type="ECO:0000313" key="14">
    <source>
        <dbReference type="Proteomes" id="UP000004728"/>
    </source>
</evidence>
<keyword evidence="2" id="KW-0813">Transport</keyword>
<evidence type="ECO:0000256" key="9">
    <source>
        <dbReference type="ARBA" id="ARBA00023136"/>
    </source>
</evidence>
<evidence type="ECO:0000256" key="11">
    <source>
        <dbReference type="RuleBase" id="RU003357"/>
    </source>
</evidence>
<dbReference type="PANTHER" id="PTHR32552:SF81">
    <property type="entry name" value="TONB-DEPENDENT OUTER MEMBRANE RECEPTOR"/>
    <property type="match status" value="1"/>
</dbReference>
<dbReference type="InterPro" id="IPR036942">
    <property type="entry name" value="Beta-barrel_TonB_sf"/>
</dbReference>
<keyword evidence="8 11" id="KW-0798">TonB box</keyword>
<protein>
    <submittedName>
        <fullName evidence="13">TonB-dependent receptor</fullName>
    </submittedName>
</protein>
<dbReference type="Proteomes" id="UP000004728">
    <property type="component" value="Unassembled WGS sequence"/>
</dbReference>
<dbReference type="RefSeq" id="WP_008068705.1">
    <property type="nucleotide sequence ID" value="NZ_GL876932.1"/>
</dbReference>
<proteinExistence type="inferred from homology"/>
<evidence type="ECO:0000256" key="2">
    <source>
        <dbReference type="ARBA" id="ARBA00022448"/>
    </source>
</evidence>
<keyword evidence="3" id="KW-1134">Transmembrane beta strand</keyword>
<dbReference type="EMBL" id="AEWJ01000013">
    <property type="protein sequence ID" value="EGD60729.1"/>
    <property type="molecule type" value="Genomic_DNA"/>
</dbReference>
<evidence type="ECO:0000256" key="7">
    <source>
        <dbReference type="ARBA" id="ARBA00023065"/>
    </source>
</evidence>
<dbReference type="InterPro" id="IPR011662">
    <property type="entry name" value="Secretin/TonB_short_N"/>
</dbReference>
<dbReference type="InterPro" id="IPR000531">
    <property type="entry name" value="Beta-barrel_TonB"/>
</dbReference>
<reference evidence="13 14" key="1">
    <citation type="journal article" date="2012" name="J. Bacteriol.">
        <title>Draft Genome Sequence of Novosphingobium nitrogenifigens Y88T.</title>
        <authorList>
            <person name="Strabala T.J."/>
            <person name="Macdonald L."/>
            <person name="Liu V."/>
            <person name="Smit A.M."/>
        </authorList>
    </citation>
    <scope>NUCLEOTIDE SEQUENCE [LARGE SCALE GENOMIC DNA]</scope>
    <source>
        <strain evidence="13 14">DSM 19370</strain>
    </source>
</reference>
<keyword evidence="14" id="KW-1185">Reference proteome</keyword>
<evidence type="ECO:0000256" key="3">
    <source>
        <dbReference type="ARBA" id="ARBA00022452"/>
    </source>
</evidence>
<evidence type="ECO:0000256" key="4">
    <source>
        <dbReference type="ARBA" id="ARBA00022496"/>
    </source>
</evidence>
<dbReference type="STRING" id="983920.Y88_1810"/>
<evidence type="ECO:0000256" key="10">
    <source>
        <dbReference type="ARBA" id="ARBA00023237"/>
    </source>
</evidence>
<dbReference type="InterPro" id="IPR012910">
    <property type="entry name" value="Plug_dom"/>
</dbReference>
<dbReference type="Pfam" id="PF00593">
    <property type="entry name" value="TonB_dep_Rec_b-barrel"/>
    <property type="match status" value="1"/>
</dbReference>
<keyword evidence="4" id="KW-0410">Iron transport</keyword>
<evidence type="ECO:0000313" key="13">
    <source>
        <dbReference type="EMBL" id="EGD60729.1"/>
    </source>
</evidence>
<accession>F1Z3U7</accession>
<dbReference type="eggNOG" id="COG4771">
    <property type="taxonomic scope" value="Bacteria"/>
</dbReference>
<dbReference type="PANTHER" id="PTHR32552">
    <property type="entry name" value="FERRICHROME IRON RECEPTOR-RELATED"/>
    <property type="match status" value="1"/>
</dbReference>
<keyword evidence="7" id="KW-0406">Ion transport</keyword>
<dbReference type="Gene3D" id="3.55.50.30">
    <property type="match status" value="1"/>
</dbReference>
<evidence type="ECO:0000256" key="1">
    <source>
        <dbReference type="ARBA" id="ARBA00004571"/>
    </source>
</evidence>
<dbReference type="SUPFAM" id="SSF56935">
    <property type="entry name" value="Porins"/>
    <property type="match status" value="1"/>
</dbReference>
<dbReference type="HOGENOM" id="CLU_008287_15_1_5"/>
<keyword evidence="13" id="KW-0675">Receptor</keyword>
<dbReference type="Pfam" id="PF07715">
    <property type="entry name" value="Plug"/>
    <property type="match status" value="1"/>
</dbReference>
<comment type="subcellular location">
    <subcellularLocation>
        <location evidence="1">Cell outer membrane</location>
        <topology evidence="1">Multi-pass membrane protein</topology>
    </subcellularLocation>
</comment>
<comment type="caution">
    <text evidence="13">The sequence shown here is derived from an EMBL/GenBank/DDBJ whole genome shotgun (WGS) entry which is preliminary data.</text>
</comment>
<comment type="similarity">
    <text evidence="11">Belongs to the TonB-dependent receptor family.</text>
</comment>
<keyword evidence="9 11" id="KW-0472">Membrane</keyword>
<name>F1Z3U7_9SPHN</name>
<dbReference type="GO" id="GO:0006826">
    <property type="term" value="P:iron ion transport"/>
    <property type="evidence" value="ECO:0007669"/>
    <property type="project" value="UniProtKB-KW"/>
</dbReference>
<feature type="domain" description="Secretin/TonB short N-terminal" evidence="12">
    <location>
        <begin position="32"/>
        <end position="83"/>
    </location>
</feature>
<sequence length="799" mass="85730">MPALAREVSVEVSVGAMTAGPAARALARQTGVSIAFRDSAMTGRPTRGVAGHYPPAQALARMLADTGLQAREVAPGVFVVDAVSSPPPVQASAPRSRSALVPETTGEGVVVTGTKRKVPLDLYPGGIEVIVGDAVSTSDGAKGTDAIEVRLSSVSSTHLGPGRNKLFIRGIADSSFVGPTQATVGQYWGNSRITYSAPDPSLRLYDIARIEVLEGPQGTLYGAGSMGGVVRVVPNAPDLGQFGGQLWGGTTFVQHGQPGGDGGAIVNVPIVKDKLALRVLGFGSLDGGYIDDTLRKLSDINTVRTYGGRAALRYKPGNDWTIDVSALSQRIGGDDSQYADREGNGLTRATAIAQPFSNAILLSELVVGKRWNELELTTSFSYANQHVFERYAGAALTDAAHPQVAPMSGAYQTAFTQQDWIHMFTGEVRLAKSRRDGTGWLIAFNVLHNDDRIRRQMGGTDTSNVMAAVGVEGGPVALAYLSGVRNRVDEETLYGEYSLHLQKRLTLTLGGRLTRSRLAGQSEDVATDQALRIDPTAGVSRTEMRGLPSAALVWRPWDKVSLFARYQESFRPGGIAIRQDYIERFQGDRVRTVEGGMRLTGRTFDSSFTVSWSNWQNIQADLIDGFGFPTTANIGDGRVLSFSLAGHWRPLPGLQLEGSVLANESHITQPSDLATSLFDAAIDRSRLPNVADWIGRIGAKYEMPIGATDRFDVSAYARYTGKSTLGVGSVLGQLQGNYIDTGLDFKVGNTSRSLTLSITNLSDARGNRFALGSPFLLRTHDEITPLRPRSFRLGFDFAF</sequence>
<dbReference type="GO" id="GO:0009279">
    <property type="term" value="C:cell outer membrane"/>
    <property type="evidence" value="ECO:0007669"/>
    <property type="project" value="UniProtKB-SubCell"/>
</dbReference>
<gene>
    <name evidence="13" type="ORF">Y88_1810</name>
</gene>
<evidence type="ECO:0000256" key="5">
    <source>
        <dbReference type="ARBA" id="ARBA00022692"/>
    </source>
</evidence>
<dbReference type="InterPro" id="IPR039426">
    <property type="entry name" value="TonB-dep_rcpt-like"/>
</dbReference>
<dbReference type="AlphaFoldDB" id="F1Z3U7"/>
<dbReference type="InParanoid" id="F1Z3U7"/>
<organism evidence="13 14">
    <name type="scientific">Novosphingobium nitrogenifigens DSM 19370</name>
    <dbReference type="NCBI Taxonomy" id="983920"/>
    <lineage>
        <taxon>Bacteria</taxon>
        <taxon>Pseudomonadati</taxon>
        <taxon>Pseudomonadota</taxon>
        <taxon>Alphaproteobacteria</taxon>
        <taxon>Sphingomonadales</taxon>
        <taxon>Sphingomonadaceae</taxon>
        <taxon>Novosphingobium</taxon>
    </lineage>
</organism>
<evidence type="ECO:0000256" key="6">
    <source>
        <dbReference type="ARBA" id="ARBA00023004"/>
    </source>
</evidence>
<dbReference type="SMART" id="SM00965">
    <property type="entry name" value="STN"/>
    <property type="match status" value="1"/>
</dbReference>
<evidence type="ECO:0000259" key="12">
    <source>
        <dbReference type="SMART" id="SM00965"/>
    </source>
</evidence>
<dbReference type="Gene3D" id="2.40.170.20">
    <property type="entry name" value="TonB-dependent receptor, beta-barrel domain"/>
    <property type="match status" value="1"/>
</dbReference>
<evidence type="ECO:0000256" key="8">
    <source>
        <dbReference type="ARBA" id="ARBA00023077"/>
    </source>
</evidence>
<keyword evidence="5" id="KW-0812">Transmembrane</keyword>